<dbReference type="OrthoDB" id="275256at2157"/>
<evidence type="ECO:0008006" key="3">
    <source>
        <dbReference type="Google" id="ProtNLM"/>
    </source>
</evidence>
<dbReference type="InParanoid" id="A0A554NA38"/>
<evidence type="ECO:0000313" key="1">
    <source>
        <dbReference type="EMBL" id="TSD14267.1"/>
    </source>
</evidence>
<comment type="caution">
    <text evidence="1">The sequence shown here is derived from an EMBL/GenBank/DDBJ whole genome shotgun (WGS) entry which is preliminary data.</text>
</comment>
<reference evidence="1 2" key="1">
    <citation type="submission" date="2018-06" db="EMBL/GenBank/DDBJ databases">
        <title>Natronomonas sp. F16-60 a new haloarchaeon isolated from a solar saltern of Isla Cristina, Huelva, Spain.</title>
        <authorList>
            <person name="Duran-Viseras A."/>
            <person name="Sanchez-Porro C."/>
            <person name="Ventosa A."/>
        </authorList>
    </citation>
    <scope>NUCLEOTIDE SEQUENCE [LARGE SCALE GENOMIC DNA]</scope>
    <source>
        <strain evidence="1 2">F16-60</strain>
    </source>
</reference>
<protein>
    <recommendedName>
        <fullName evidence="3">Broad-specificity NMP kinase</fullName>
    </recommendedName>
</protein>
<gene>
    <name evidence="1" type="ORF">DP107_08430</name>
</gene>
<proteinExistence type="predicted"/>
<evidence type="ECO:0000313" key="2">
    <source>
        <dbReference type="Proteomes" id="UP000319894"/>
    </source>
</evidence>
<dbReference type="EMBL" id="QMDX01000004">
    <property type="protein sequence ID" value="TSD14267.1"/>
    <property type="molecule type" value="Genomic_DNA"/>
</dbReference>
<dbReference type="RefSeq" id="WP_144261714.1">
    <property type="nucleotide sequence ID" value="NZ_QMDX01000004.1"/>
</dbReference>
<dbReference type="Proteomes" id="UP000319894">
    <property type="component" value="Unassembled WGS sequence"/>
</dbReference>
<name>A0A554NA38_9EURY</name>
<accession>A0A554NA38</accession>
<organism evidence="1 2">
    <name type="scientific">Haloglomus irregulare</name>
    <dbReference type="NCBI Taxonomy" id="2234134"/>
    <lineage>
        <taxon>Archaea</taxon>
        <taxon>Methanobacteriati</taxon>
        <taxon>Methanobacteriota</taxon>
        <taxon>Stenosarchaea group</taxon>
        <taxon>Halobacteria</taxon>
        <taxon>Halobacteriales</taxon>
        <taxon>Natronomonadaceae</taxon>
        <taxon>Haloglomus</taxon>
    </lineage>
</organism>
<sequence length="216" mass="23548">MSAYCPTCGTQTAAVEVDHGAGSVTCPSCGDERPFRSLPLHVVVGASGTGKTTAWRRVVGTIDAAVLDWDITTFDEDGGYGAHLRELADGPRTGFWLRLSANLHRSGVQVVLFTGAVGPDEIADRPESRYFPTVRYLALTCDAGTLRERLRDRRGWEWARDEGFPWADLDLQTSINAAYREAAADPDSPVTAVDTGERTPPEVATRLREWVQRGLG</sequence>
<dbReference type="Gene3D" id="3.40.50.300">
    <property type="entry name" value="P-loop containing nucleotide triphosphate hydrolases"/>
    <property type="match status" value="1"/>
</dbReference>
<dbReference type="InterPro" id="IPR027417">
    <property type="entry name" value="P-loop_NTPase"/>
</dbReference>
<keyword evidence="2" id="KW-1185">Reference proteome</keyword>
<dbReference type="SUPFAM" id="SSF52540">
    <property type="entry name" value="P-loop containing nucleoside triphosphate hydrolases"/>
    <property type="match status" value="1"/>
</dbReference>
<dbReference type="AlphaFoldDB" id="A0A554NA38"/>